<dbReference type="AlphaFoldDB" id="A0ABD1GZ93"/>
<dbReference type="PANTHER" id="PTHR45979:SF2">
    <property type="entry name" value="PAP_OAS1 SUBSTRATE-BINDING DOMAIN SUPERFAMILY"/>
    <property type="match status" value="1"/>
</dbReference>
<feature type="compositionally biased region" description="Gly residues" evidence="1">
    <location>
        <begin position="1"/>
        <end position="10"/>
    </location>
</feature>
<reference evidence="4 5" key="1">
    <citation type="submission" date="2024-06" db="EMBL/GenBank/DDBJ databases">
        <title>A chromosome level genome sequence of Diviner's sage (Salvia divinorum).</title>
        <authorList>
            <person name="Ford S.A."/>
            <person name="Ro D.-K."/>
            <person name="Ness R.W."/>
            <person name="Phillips M.A."/>
        </authorList>
    </citation>
    <scope>NUCLEOTIDE SEQUENCE [LARGE SCALE GENOMIC DNA]</scope>
    <source>
        <strain evidence="4">SAF-2024a</strain>
        <tissue evidence="4">Leaf</tissue>
    </source>
</reference>
<dbReference type="InterPro" id="IPR058920">
    <property type="entry name" value="PAP-OAS1-bd-rel"/>
</dbReference>
<feature type="compositionally biased region" description="Polar residues" evidence="1">
    <location>
        <begin position="752"/>
        <end position="762"/>
    </location>
</feature>
<evidence type="ECO:0008006" key="6">
    <source>
        <dbReference type="Google" id="ProtNLM"/>
    </source>
</evidence>
<proteinExistence type="predicted"/>
<keyword evidence="5" id="KW-1185">Reference proteome</keyword>
<dbReference type="PANTHER" id="PTHR45979">
    <property type="entry name" value="PAP/OAS1 SUBSTRATE-BINDING DOMAIN SUPERFAMILY"/>
    <property type="match status" value="1"/>
</dbReference>
<evidence type="ECO:0000256" key="1">
    <source>
        <dbReference type="SAM" id="MobiDB-lite"/>
    </source>
</evidence>
<feature type="region of interest" description="Disordered" evidence="1">
    <location>
        <begin position="422"/>
        <end position="450"/>
    </location>
</feature>
<feature type="domain" description="PAP/OAS1 substrate-binding-related" evidence="3">
    <location>
        <begin position="176"/>
        <end position="368"/>
    </location>
</feature>
<evidence type="ECO:0000259" key="2">
    <source>
        <dbReference type="Pfam" id="PF22600"/>
    </source>
</evidence>
<dbReference type="CDD" id="cd05402">
    <property type="entry name" value="NT_PAP_TUTase"/>
    <property type="match status" value="1"/>
</dbReference>
<evidence type="ECO:0000259" key="3">
    <source>
        <dbReference type="Pfam" id="PF26180"/>
    </source>
</evidence>
<dbReference type="SUPFAM" id="SSF81301">
    <property type="entry name" value="Nucleotidyltransferase"/>
    <property type="match status" value="1"/>
</dbReference>
<evidence type="ECO:0000313" key="5">
    <source>
        <dbReference type="Proteomes" id="UP001567538"/>
    </source>
</evidence>
<gene>
    <name evidence="4" type="ORF">AAHA92_17213</name>
</gene>
<feature type="region of interest" description="Disordered" evidence="1">
    <location>
        <begin position="1"/>
        <end position="26"/>
    </location>
</feature>
<protein>
    <recommendedName>
        <fullName evidence="6">PAP/OAS1 substrate-binding domain superfamily</fullName>
    </recommendedName>
</protein>
<dbReference type="EMBL" id="JBEAFC010000007">
    <property type="protein sequence ID" value="KAL1549065.1"/>
    <property type="molecule type" value="Genomic_DNA"/>
</dbReference>
<evidence type="ECO:0000313" key="4">
    <source>
        <dbReference type="EMBL" id="KAL1549065.1"/>
    </source>
</evidence>
<name>A0ABD1GZ93_SALDI</name>
<dbReference type="InterPro" id="IPR043519">
    <property type="entry name" value="NT_sf"/>
</dbReference>
<dbReference type="Pfam" id="PF26180">
    <property type="entry name" value="PAP-OAS1"/>
    <property type="match status" value="1"/>
</dbReference>
<dbReference type="Proteomes" id="UP001567538">
    <property type="component" value="Unassembled WGS sequence"/>
</dbReference>
<comment type="caution">
    <text evidence="4">The sequence shown here is derived from an EMBL/GenBank/DDBJ whole genome shotgun (WGS) entry which is preliminary data.</text>
</comment>
<feature type="domain" description="Poly(A) RNA polymerase mitochondrial-like central palm" evidence="2">
    <location>
        <begin position="45"/>
        <end position="163"/>
    </location>
</feature>
<dbReference type="SUPFAM" id="SSF81631">
    <property type="entry name" value="PAP/OAS1 substrate-binding domain"/>
    <property type="match status" value="1"/>
</dbReference>
<accession>A0ABD1GZ93</accession>
<dbReference type="Gene3D" id="3.30.460.10">
    <property type="entry name" value="Beta Polymerase, domain 2"/>
    <property type="match status" value="1"/>
</dbReference>
<dbReference type="Pfam" id="PF22600">
    <property type="entry name" value="MTPAP-like_central"/>
    <property type="match status" value="1"/>
</dbReference>
<dbReference type="Gene3D" id="1.10.1410.10">
    <property type="match status" value="1"/>
</dbReference>
<dbReference type="InterPro" id="IPR058921">
    <property type="entry name" value="PAP/OAS1-rel"/>
</dbReference>
<dbReference type="InterPro" id="IPR054708">
    <property type="entry name" value="MTPAP-like_central"/>
</dbReference>
<sequence>MGDLPVGGGVAEMKRVTSHSTPFSEPNRVEIGAENWAAAERAAAEIIGKAQPTPVSEGRRKEVVDYIQRLIRDCAGAEVFPYGSVPLKTYLPDGDIDLTTFGGAHVEDTLADKMRSVLLEEEENTDAEFVVKDVQLIRAEVKLVKCIVQDIVVDISFNQIGGLCTLCFLEQVDRLIGRDHLFKRSIILIKAWCYYESRILGAHHGLISTYALETLVLYIFHLYHSELEGPLAVLYKFLDYFSKFDWDSYCVSLNGIVRLSSLPDFVVEIPEDSDKDLLLSNDFLNNCARMFSVPSRVGDKTPLVFPKKHLNIVDPLKEMNNLGRSVSKGNLYRIRSAFSYAARKLARILLQPQDSIANELTKFFANTMARHGGGQRPDIQDFDKLLISNRAVSVVPYPGFCRTDNFDEYMDVYAVSTAGWQSSSGKMSEDLPQGFQRTSDTENREQNGSSLKESVVLLERDHPVIATDLGSQNPSAEESVNGIKDSDKLDIGKNASLSALSGTGEGGVSTVGSREENMSVDNGNTVLSTELRDSNHVVTDQCRASMSGLAESLNSMDLTGDYDCYIQHLQYGRWSYEYGLGMHPLRVHPLPSATYPWEGLLPILHYKQNSFSHHRSGFHHSPAIYGMQPILLPAVPFPWEDVPKHRGTGTYLPNVNMSPHGNRFPAMKERNQAASRSTRYHSGRNMSFLEPNMVDRSSHELSQPVDKAVAAGASSSDSYLLHQYGHPNANGSLIHREGTEFELVGHPHGSENSRPQRTVSSSPRTPAAAHRTHTAPSREQDRIALRSSYRLKDEDDFPPLSN</sequence>
<feature type="region of interest" description="Disordered" evidence="1">
    <location>
        <begin position="743"/>
        <end position="802"/>
    </location>
</feature>
<organism evidence="4 5">
    <name type="scientific">Salvia divinorum</name>
    <name type="common">Maria pastora</name>
    <name type="synonym">Diviner's sage</name>
    <dbReference type="NCBI Taxonomy" id="28513"/>
    <lineage>
        <taxon>Eukaryota</taxon>
        <taxon>Viridiplantae</taxon>
        <taxon>Streptophyta</taxon>
        <taxon>Embryophyta</taxon>
        <taxon>Tracheophyta</taxon>
        <taxon>Spermatophyta</taxon>
        <taxon>Magnoliopsida</taxon>
        <taxon>eudicotyledons</taxon>
        <taxon>Gunneridae</taxon>
        <taxon>Pentapetalae</taxon>
        <taxon>asterids</taxon>
        <taxon>lamiids</taxon>
        <taxon>Lamiales</taxon>
        <taxon>Lamiaceae</taxon>
        <taxon>Nepetoideae</taxon>
        <taxon>Mentheae</taxon>
        <taxon>Salviinae</taxon>
        <taxon>Salvia</taxon>
        <taxon>Salvia subgen. Calosphace</taxon>
    </lineage>
</organism>
<feature type="region of interest" description="Disordered" evidence="1">
    <location>
        <begin position="500"/>
        <end position="521"/>
    </location>
</feature>